<name>M9LX23_PSEA3</name>
<dbReference type="AlphaFoldDB" id="M9LX23"/>
<reference evidence="3" key="1">
    <citation type="journal article" date="2013" name="Genome Announc.">
        <title>Genome sequence of the basidiomycetous yeast Pseudozyma antarctica T-34, a producer of the glycolipid biosurfactants mannosylerythritol lipids.</title>
        <authorList>
            <person name="Morita T."/>
            <person name="Koike H."/>
            <person name="Koyama Y."/>
            <person name="Hagiwara H."/>
            <person name="Ito E."/>
            <person name="Fukuoka T."/>
            <person name="Imura T."/>
            <person name="Machida M."/>
            <person name="Kitamoto D."/>
        </authorList>
    </citation>
    <scope>NUCLEOTIDE SEQUENCE [LARGE SCALE GENOMIC DNA]</scope>
    <source>
        <strain evidence="3">T-34</strain>
    </source>
</reference>
<evidence type="ECO:0000313" key="2">
    <source>
        <dbReference type="EMBL" id="GAC71440.1"/>
    </source>
</evidence>
<dbReference type="Proteomes" id="UP000011976">
    <property type="component" value="Unassembled WGS sequence"/>
</dbReference>
<evidence type="ECO:0000256" key="1">
    <source>
        <dbReference type="SAM" id="MobiDB-lite"/>
    </source>
</evidence>
<evidence type="ECO:0000313" key="3">
    <source>
        <dbReference type="Proteomes" id="UP000011976"/>
    </source>
</evidence>
<gene>
    <name evidence="2" type="ORF">PANT_3d00040</name>
</gene>
<feature type="region of interest" description="Disordered" evidence="1">
    <location>
        <begin position="1"/>
        <end position="61"/>
    </location>
</feature>
<organism evidence="2 3">
    <name type="scientific">Pseudozyma antarctica (strain T-34)</name>
    <name type="common">Yeast</name>
    <name type="synonym">Candida antarctica</name>
    <dbReference type="NCBI Taxonomy" id="1151754"/>
    <lineage>
        <taxon>Eukaryota</taxon>
        <taxon>Fungi</taxon>
        <taxon>Dikarya</taxon>
        <taxon>Basidiomycota</taxon>
        <taxon>Ustilaginomycotina</taxon>
        <taxon>Ustilaginomycetes</taxon>
        <taxon>Ustilaginales</taxon>
        <taxon>Ustilaginaceae</taxon>
        <taxon>Moesziomyces</taxon>
    </lineage>
</organism>
<sequence>MHRLARCPCAQRRLADRPREGHGRVSPLFRDRSASIRRGGPRPDATLPPTSAGCESTDGVLPTPAMARAVLAKRRR</sequence>
<protein>
    <submittedName>
        <fullName evidence="2">Uncharacterized protein</fullName>
    </submittedName>
</protein>
<proteinExistence type="predicted"/>
<feature type="compositionally biased region" description="Basic and acidic residues" evidence="1">
    <location>
        <begin position="13"/>
        <end position="34"/>
    </location>
</feature>
<dbReference type="EMBL" id="DF196769">
    <property type="protein sequence ID" value="GAC71440.1"/>
    <property type="molecule type" value="Genomic_DNA"/>
</dbReference>
<accession>M9LX23</accession>